<name>A0A3N4VQ49_9GAMM</name>
<accession>A0A3N4VQ49</accession>
<dbReference type="Pfam" id="PF13994">
    <property type="entry name" value="PgaD"/>
    <property type="match status" value="1"/>
</dbReference>
<dbReference type="RefSeq" id="WP_123769521.1">
    <property type="nucleotide sequence ID" value="NZ_RKQN01000001.1"/>
</dbReference>
<protein>
    <submittedName>
        <fullName evidence="2">Biofilm PGA synthesis protein PgaD</fullName>
    </submittedName>
</protein>
<keyword evidence="1" id="KW-0812">Transmembrane</keyword>
<evidence type="ECO:0000313" key="2">
    <source>
        <dbReference type="EMBL" id="RPE82019.1"/>
    </source>
</evidence>
<dbReference type="AlphaFoldDB" id="A0A3N4VQ49"/>
<feature type="transmembrane region" description="Helical" evidence="1">
    <location>
        <begin position="67"/>
        <end position="89"/>
    </location>
</feature>
<evidence type="ECO:0000313" key="3">
    <source>
        <dbReference type="Proteomes" id="UP000269708"/>
    </source>
</evidence>
<dbReference type="InterPro" id="IPR023829">
    <property type="entry name" value="PGA_PgaD"/>
</dbReference>
<dbReference type="NCBIfam" id="TIGR03940">
    <property type="entry name" value="PGA_PgaD"/>
    <property type="match status" value="1"/>
</dbReference>
<feature type="transmembrane region" description="Helical" evidence="1">
    <location>
        <begin position="21"/>
        <end position="47"/>
    </location>
</feature>
<dbReference type="OrthoDB" id="6003102at2"/>
<keyword evidence="3" id="KW-1185">Reference proteome</keyword>
<keyword evidence="1" id="KW-1133">Transmembrane helix</keyword>
<keyword evidence="1" id="KW-0472">Membrane</keyword>
<proteinExistence type="predicted"/>
<dbReference type="GO" id="GO:0043709">
    <property type="term" value="P:cell adhesion involved in single-species biofilm formation"/>
    <property type="evidence" value="ECO:0007669"/>
    <property type="project" value="InterPro"/>
</dbReference>
<dbReference type="EMBL" id="RKQN01000001">
    <property type="protein sequence ID" value="RPE82019.1"/>
    <property type="molecule type" value="Genomic_DNA"/>
</dbReference>
<reference evidence="2 3" key="1">
    <citation type="submission" date="2018-11" db="EMBL/GenBank/DDBJ databases">
        <title>Genomic Encyclopedia of Type Strains, Phase IV (KMG-IV): sequencing the most valuable type-strain genomes for metagenomic binning, comparative biology and taxonomic classification.</title>
        <authorList>
            <person name="Goeker M."/>
        </authorList>
    </citation>
    <scope>NUCLEOTIDE SEQUENCE [LARGE SCALE GENOMIC DNA]</scope>
    <source>
        <strain evidence="2 3">DSM 25623</strain>
    </source>
</reference>
<dbReference type="Proteomes" id="UP000269708">
    <property type="component" value="Unassembled WGS sequence"/>
</dbReference>
<gene>
    <name evidence="2" type="ORF">EDC50_1223</name>
</gene>
<comment type="caution">
    <text evidence="2">The sequence shown here is derived from an EMBL/GenBank/DDBJ whole genome shotgun (WGS) entry which is preliminary data.</text>
</comment>
<organism evidence="2 3">
    <name type="scientific">Vulcaniibacterium tengchongense</name>
    <dbReference type="NCBI Taxonomy" id="1273429"/>
    <lineage>
        <taxon>Bacteria</taxon>
        <taxon>Pseudomonadati</taxon>
        <taxon>Pseudomonadota</taxon>
        <taxon>Gammaproteobacteria</taxon>
        <taxon>Lysobacterales</taxon>
        <taxon>Lysobacteraceae</taxon>
        <taxon>Vulcaniibacterium</taxon>
    </lineage>
</organism>
<evidence type="ECO:0000256" key="1">
    <source>
        <dbReference type="SAM" id="Phobius"/>
    </source>
</evidence>
<sequence>MKYDSRVISRPQAQPLVARTLWGLVTAAFWALYLYLWLPLVTLLLWLLGIRVAVLELYLREHRLEPFLLLSLPLLAVIAACVLTGWAELNRWRFAGRDKRSPTPPVRLEQIAAALGASMPLAQALQQGKVMTLEMTDEAVPRTVREAVRPSAAVEATVA</sequence>